<name>A0ACB9IZ31_9ASTR</name>
<organism evidence="1 2">
    <name type="scientific">Smallanthus sonchifolius</name>
    <dbReference type="NCBI Taxonomy" id="185202"/>
    <lineage>
        <taxon>Eukaryota</taxon>
        <taxon>Viridiplantae</taxon>
        <taxon>Streptophyta</taxon>
        <taxon>Embryophyta</taxon>
        <taxon>Tracheophyta</taxon>
        <taxon>Spermatophyta</taxon>
        <taxon>Magnoliopsida</taxon>
        <taxon>eudicotyledons</taxon>
        <taxon>Gunneridae</taxon>
        <taxon>Pentapetalae</taxon>
        <taxon>asterids</taxon>
        <taxon>campanulids</taxon>
        <taxon>Asterales</taxon>
        <taxon>Asteraceae</taxon>
        <taxon>Asteroideae</taxon>
        <taxon>Heliantheae alliance</taxon>
        <taxon>Millerieae</taxon>
        <taxon>Smallanthus</taxon>
    </lineage>
</organism>
<evidence type="ECO:0000313" key="2">
    <source>
        <dbReference type="Proteomes" id="UP001056120"/>
    </source>
</evidence>
<sequence>MHDLRPFTRVLDTRLFHLLHTLFTFSNIQISFQRRERHITVSGRERDGSHRKVHRSSPSPPVPSTGVGERHGVEMDRERERVRRRWRSPTRVSLPSNRSWFLAMTVAVVIDRQRLRRCGCSMAVIDSCDNGILTWFNSLFVVWRMVIGLWYTSTSTTTVLLLPCLV</sequence>
<accession>A0ACB9IZ31</accession>
<comment type="caution">
    <text evidence="1">The sequence shown here is derived from an EMBL/GenBank/DDBJ whole genome shotgun (WGS) entry which is preliminary data.</text>
</comment>
<proteinExistence type="predicted"/>
<evidence type="ECO:0000313" key="1">
    <source>
        <dbReference type="EMBL" id="KAI3813473.1"/>
    </source>
</evidence>
<keyword evidence="2" id="KW-1185">Reference proteome</keyword>
<reference evidence="2" key="1">
    <citation type="journal article" date="2022" name="Mol. Ecol. Resour.">
        <title>The genomes of chicory, endive, great burdock and yacon provide insights into Asteraceae palaeo-polyploidization history and plant inulin production.</title>
        <authorList>
            <person name="Fan W."/>
            <person name="Wang S."/>
            <person name="Wang H."/>
            <person name="Wang A."/>
            <person name="Jiang F."/>
            <person name="Liu H."/>
            <person name="Zhao H."/>
            <person name="Xu D."/>
            <person name="Zhang Y."/>
        </authorList>
    </citation>
    <scope>NUCLEOTIDE SEQUENCE [LARGE SCALE GENOMIC DNA]</scope>
    <source>
        <strain evidence="2">cv. Yunnan</strain>
    </source>
</reference>
<protein>
    <submittedName>
        <fullName evidence="1">Uncharacterized protein</fullName>
    </submittedName>
</protein>
<dbReference type="EMBL" id="CM042023">
    <property type="protein sequence ID" value="KAI3813473.1"/>
    <property type="molecule type" value="Genomic_DNA"/>
</dbReference>
<gene>
    <name evidence="1" type="ORF">L1987_18198</name>
</gene>
<dbReference type="Proteomes" id="UP001056120">
    <property type="component" value="Linkage Group LG06"/>
</dbReference>
<reference evidence="1 2" key="2">
    <citation type="journal article" date="2022" name="Mol. Ecol. Resour.">
        <title>The genomes of chicory, endive, great burdock and yacon provide insights into Asteraceae paleo-polyploidization history and plant inulin production.</title>
        <authorList>
            <person name="Fan W."/>
            <person name="Wang S."/>
            <person name="Wang H."/>
            <person name="Wang A."/>
            <person name="Jiang F."/>
            <person name="Liu H."/>
            <person name="Zhao H."/>
            <person name="Xu D."/>
            <person name="Zhang Y."/>
        </authorList>
    </citation>
    <scope>NUCLEOTIDE SEQUENCE [LARGE SCALE GENOMIC DNA]</scope>
    <source>
        <strain evidence="2">cv. Yunnan</strain>
        <tissue evidence="1">Leaves</tissue>
    </source>
</reference>